<dbReference type="PIRSF" id="PIRSF000097">
    <property type="entry name" value="AKR"/>
    <property type="match status" value="1"/>
</dbReference>
<dbReference type="OrthoDB" id="416253at2759"/>
<protein>
    <recommendedName>
        <fullName evidence="8">NADP-dependent oxidoreductase domain-containing protein</fullName>
    </recommendedName>
</protein>
<evidence type="ECO:0000313" key="9">
    <source>
        <dbReference type="EMBL" id="CAG9803163.1"/>
    </source>
</evidence>
<dbReference type="PRINTS" id="PR00069">
    <property type="entry name" value="ALDKETRDTASE"/>
</dbReference>
<feature type="signal peptide" evidence="7">
    <location>
        <begin position="1"/>
        <end position="17"/>
    </location>
</feature>
<evidence type="ECO:0000313" key="10">
    <source>
        <dbReference type="Proteomes" id="UP001153620"/>
    </source>
</evidence>
<keyword evidence="7" id="KW-0732">Signal</keyword>
<feature type="chain" id="PRO_5040214506" description="NADP-dependent oxidoreductase domain-containing protein" evidence="7">
    <location>
        <begin position="18"/>
        <end position="290"/>
    </location>
</feature>
<dbReference type="PANTHER" id="PTHR43827:SF3">
    <property type="entry name" value="NADP-DEPENDENT OXIDOREDUCTASE DOMAIN-CONTAINING PROTEIN"/>
    <property type="match status" value="1"/>
</dbReference>
<evidence type="ECO:0000256" key="5">
    <source>
        <dbReference type="PIRSR" id="PIRSR000097-2"/>
    </source>
</evidence>
<evidence type="ECO:0000256" key="2">
    <source>
        <dbReference type="ARBA" id="ARBA00022857"/>
    </source>
</evidence>
<keyword evidence="2" id="KW-0521">NADP</keyword>
<gene>
    <name evidence="9" type="ORF">CHIRRI_LOCUS6064</name>
</gene>
<dbReference type="InterPro" id="IPR018170">
    <property type="entry name" value="Aldo/ket_reductase_CS"/>
</dbReference>
<dbReference type="InterPro" id="IPR023210">
    <property type="entry name" value="NADP_OxRdtase_dom"/>
</dbReference>
<dbReference type="PROSITE" id="PS00798">
    <property type="entry name" value="ALDOKETO_REDUCTASE_1"/>
    <property type="match status" value="1"/>
</dbReference>
<dbReference type="InterPro" id="IPR036812">
    <property type="entry name" value="NAD(P)_OxRdtase_dom_sf"/>
</dbReference>
<feature type="domain" description="NADP-dependent oxidoreductase" evidence="8">
    <location>
        <begin position="16"/>
        <end position="275"/>
    </location>
</feature>
<comment type="similarity">
    <text evidence="1">Belongs to the aldo/keto reductase family.</text>
</comment>
<evidence type="ECO:0000259" key="8">
    <source>
        <dbReference type="Pfam" id="PF00248"/>
    </source>
</evidence>
<sequence length="290" mass="32932">MNAVFLLNTGYLIPLLGFGTYQITGPEKIYNVLDYALNAGYRHIDSAIVYRNEAEIGNALKTLLPKYNLKREDIFITTKIVPSSKHSEQDVENLVKDSLRNLQTNYIDLFLIHWPGASGLQPGDPKNKKQRLLTWKILTKFKKEGLLRSAGVSNFLIKHLEELVDDPEYETPAVNQVEWHPRNHNSTLLDYCREKGIFLQAYSSLGTSGSSSLREDSTVRQIAQKLGKSSTQVLLRWAYQQNIGILPKASSRAHIEENIDLDFVIPDEDMKTLSDLKVKQKFAWDPTVVA</sequence>
<proteinExistence type="inferred from homology"/>
<dbReference type="GO" id="GO:0016616">
    <property type="term" value="F:oxidoreductase activity, acting on the CH-OH group of donors, NAD or NADP as acceptor"/>
    <property type="evidence" value="ECO:0007669"/>
    <property type="project" value="UniProtKB-ARBA"/>
</dbReference>
<accession>A0A9N9WRC3</accession>
<feature type="binding site" evidence="5">
    <location>
        <position position="113"/>
    </location>
    <ligand>
        <name>substrate</name>
    </ligand>
</feature>
<dbReference type="AlphaFoldDB" id="A0A9N9WRC3"/>
<reference evidence="9" key="2">
    <citation type="submission" date="2022-10" db="EMBL/GenBank/DDBJ databases">
        <authorList>
            <consortium name="ENA_rothamsted_submissions"/>
            <consortium name="culmorum"/>
            <person name="King R."/>
        </authorList>
    </citation>
    <scope>NUCLEOTIDE SEQUENCE</scope>
</reference>
<name>A0A9N9WRC3_9DIPT</name>
<dbReference type="Gene3D" id="3.20.20.100">
    <property type="entry name" value="NADP-dependent oxidoreductase domain"/>
    <property type="match status" value="1"/>
</dbReference>
<keyword evidence="10" id="KW-1185">Reference proteome</keyword>
<dbReference type="EMBL" id="OU895878">
    <property type="protein sequence ID" value="CAG9803163.1"/>
    <property type="molecule type" value="Genomic_DNA"/>
</dbReference>
<organism evidence="9 10">
    <name type="scientific">Chironomus riparius</name>
    <dbReference type="NCBI Taxonomy" id="315576"/>
    <lineage>
        <taxon>Eukaryota</taxon>
        <taxon>Metazoa</taxon>
        <taxon>Ecdysozoa</taxon>
        <taxon>Arthropoda</taxon>
        <taxon>Hexapoda</taxon>
        <taxon>Insecta</taxon>
        <taxon>Pterygota</taxon>
        <taxon>Neoptera</taxon>
        <taxon>Endopterygota</taxon>
        <taxon>Diptera</taxon>
        <taxon>Nematocera</taxon>
        <taxon>Chironomoidea</taxon>
        <taxon>Chironomidae</taxon>
        <taxon>Chironominae</taxon>
        <taxon>Chironomus</taxon>
    </lineage>
</organism>
<feature type="active site" description="Proton donor" evidence="4">
    <location>
        <position position="50"/>
    </location>
</feature>
<reference evidence="9" key="1">
    <citation type="submission" date="2022-01" db="EMBL/GenBank/DDBJ databases">
        <authorList>
            <person name="King R."/>
        </authorList>
    </citation>
    <scope>NUCLEOTIDE SEQUENCE</scope>
</reference>
<dbReference type="InterPro" id="IPR020471">
    <property type="entry name" value="AKR"/>
</dbReference>
<dbReference type="FunFam" id="3.20.20.100:FF:000002">
    <property type="entry name" value="2,5-diketo-D-gluconic acid reductase A"/>
    <property type="match status" value="1"/>
</dbReference>
<evidence type="ECO:0000256" key="4">
    <source>
        <dbReference type="PIRSR" id="PIRSR000097-1"/>
    </source>
</evidence>
<evidence type="ECO:0000256" key="1">
    <source>
        <dbReference type="ARBA" id="ARBA00007905"/>
    </source>
</evidence>
<dbReference type="CDD" id="cd19136">
    <property type="entry name" value="AKR_DrGR-like"/>
    <property type="match status" value="1"/>
</dbReference>
<dbReference type="Proteomes" id="UP001153620">
    <property type="component" value="Chromosome 2"/>
</dbReference>
<keyword evidence="3" id="KW-0560">Oxidoreductase</keyword>
<feature type="site" description="Lowers pKa of active site Tyr" evidence="6">
    <location>
        <position position="79"/>
    </location>
</feature>
<evidence type="ECO:0000256" key="3">
    <source>
        <dbReference type="ARBA" id="ARBA00023002"/>
    </source>
</evidence>
<dbReference type="PANTHER" id="PTHR43827">
    <property type="entry name" value="2,5-DIKETO-D-GLUCONIC ACID REDUCTASE"/>
    <property type="match status" value="1"/>
</dbReference>
<evidence type="ECO:0000256" key="7">
    <source>
        <dbReference type="SAM" id="SignalP"/>
    </source>
</evidence>
<dbReference type="Pfam" id="PF00248">
    <property type="entry name" value="Aldo_ket_red"/>
    <property type="match status" value="1"/>
</dbReference>
<dbReference type="SUPFAM" id="SSF51430">
    <property type="entry name" value="NAD(P)-linked oxidoreductase"/>
    <property type="match status" value="1"/>
</dbReference>
<evidence type="ECO:0000256" key="6">
    <source>
        <dbReference type="PIRSR" id="PIRSR000097-3"/>
    </source>
</evidence>